<evidence type="ECO:0000313" key="9">
    <source>
        <dbReference type="Proteomes" id="UP000236544"/>
    </source>
</evidence>
<feature type="transmembrane region" description="Helical" evidence="7">
    <location>
        <begin position="415"/>
        <end position="432"/>
    </location>
</feature>
<dbReference type="Proteomes" id="UP000236544">
    <property type="component" value="Unassembled WGS sequence"/>
</dbReference>
<dbReference type="InterPro" id="IPR011701">
    <property type="entry name" value="MFS"/>
</dbReference>
<dbReference type="GO" id="GO:0022857">
    <property type="term" value="F:transmembrane transporter activity"/>
    <property type="evidence" value="ECO:0007669"/>
    <property type="project" value="InterPro"/>
</dbReference>
<evidence type="ECO:0000256" key="1">
    <source>
        <dbReference type="ARBA" id="ARBA00004141"/>
    </source>
</evidence>
<feature type="transmembrane region" description="Helical" evidence="7">
    <location>
        <begin position="205"/>
        <end position="228"/>
    </location>
</feature>
<feature type="transmembrane region" description="Helical" evidence="7">
    <location>
        <begin position="170"/>
        <end position="193"/>
    </location>
</feature>
<name>A0A0P1KV17_9SACH</name>
<keyword evidence="3 7" id="KW-0812">Transmembrane</keyword>
<protein>
    <submittedName>
        <fullName evidence="8">LAQU0S12e00320g1_1</fullName>
    </submittedName>
</protein>
<feature type="transmembrane region" description="Helical" evidence="7">
    <location>
        <begin position="240"/>
        <end position="261"/>
    </location>
</feature>
<feature type="transmembrane region" description="Helical" evidence="7">
    <location>
        <begin position="384"/>
        <end position="403"/>
    </location>
</feature>
<keyword evidence="5 7" id="KW-0472">Membrane</keyword>
<comment type="similarity">
    <text evidence="6">Belongs to the major facilitator superfamily. Allantoate permease family.</text>
</comment>
<proteinExistence type="inferred from homology"/>
<evidence type="ECO:0000256" key="2">
    <source>
        <dbReference type="ARBA" id="ARBA00022448"/>
    </source>
</evidence>
<dbReference type="FunFam" id="1.20.1250.20:FF:000064">
    <property type="entry name" value="MFS allantoate transporter"/>
    <property type="match status" value="1"/>
</dbReference>
<dbReference type="OrthoDB" id="6730379at2759"/>
<evidence type="ECO:0000256" key="5">
    <source>
        <dbReference type="ARBA" id="ARBA00023136"/>
    </source>
</evidence>
<accession>A0A0P1KV17</accession>
<dbReference type="AlphaFoldDB" id="A0A0P1KV17"/>
<comment type="subcellular location">
    <subcellularLocation>
        <location evidence="1">Membrane</location>
        <topology evidence="1">Multi-pass membrane protein</topology>
    </subcellularLocation>
</comment>
<gene>
    <name evidence="8" type="ORF">LAQU0_S12e00320g</name>
</gene>
<dbReference type="Gene3D" id="1.20.1250.20">
    <property type="entry name" value="MFS general substrate transporter like domains"/>
    <property type="match status" value="2"/>
</dbReference>
<evidence type="ECO:0000256" key="6">
    <source>
        <dbReference type="ARBA" id="ARBA00037968"/>
    </source>
</evidence>
<reference evidence="9" key="1">
    <citation type="submission" date="2015-10" db="EMBL/GenBank/DDBJ databases">
        <authorList>
            <person name="Devillers H."/>
        </authorList>
    </citation>
    <scope>NUCLEOTIDE SEQUENCE [LARGE SCALE GENOMIC DNA]</scope>
</reference>
<feature type="transmembrane region" description="Helical" evidence="7">
    <location>
        <begin position="145"/>
        <end position="164"/>
    </location>
</feature>
<feature type="transmembrane region" description="Helical" evidence="7">
    <location>
        <begin position="477"/>
        <end position="496"/>
    </location>
</feature>
<dbReference type="GO" id="GO:0016020">
    <property type="term" value="C:membrane"/>
    <property type="evidence" value="ECO:0007669"/>
    <property type="project" value="UniProtKB-SubCell"/>
</dbReference>
<organism evidence="8 9">
    <name type="scientific">Lachancea quebecensis</name>
    <dbReference type="NCBI Taxonomy" id="1654605"/>
    <lineage>
        <taxon>Eukaryota</taxon>
        <taxon>Fungi</taxon>
        <taxon>Dikarya</taxon>
        <taxon>Ascomycota</taxon>
        <taxon>Saccharomycotina</taxon>
        <taxon>Saccharomycetes</taxon>
        <taxon>Saccharomycetales</taxon>
        <taxon>Saccharomycetaceae</taxon>
        <taxon>Lachancea</taxon>
    </lineage>
</organism>
<dbReference type="Pfam" id="PF07690">
    <property type="entry name" value="MFS_1"/>
    <property type="match status" value="1"/>
</dbReference>
<keyword evidence="2" id="KW-0813">Transport</keyword>
<feature type="transmembrane region" description="Helical" evidence="7">
    <location>
        <begin position="117"/>
        <end position="138"/>
    </location>
</feature>
<dbReference type="EMBL" id="LN890553">
    <property type="protein sequence ID" value="CUS23800.1"/>
    <property type="molecule type" value="Genomic_DNA"/>
</dbReference>
<dbReference type="SUPFAM" id="SSF103473">
    <property type="entry name" value="MFS general substrate transporter"/>
    <property type="match status" value="1"/>
</dbReference>
<sequence length="537" mass="60300">MKYGAGELECTTVKDEIASNTTDCNLDNEKQLQNAVSWNVHANSENSDVDIAKKLALDAADVLLTPEEDKRLVRKIDLNMFPLMCLLYAVQYMDKASSSNAAIMGLRTDLKMKGNQYSWVGSSFYFGYLFGLFTLPPLLQKSSHFMKLLCFIIISWGLVLALHAAPSVNYASFIFLRCLLGYLESAITPAFTIITSQYWKTEEHFLRVCVWFGFNGLGGIWGSAMAYGLYDHKDSYSIPAWRLVFLVTGCITIFVGFLMIVHLPDSPEKAWFLSDHEKRLLVKRIQGNQQGFGNHRIKKYQVVEAFKDVRTWLYFLYSIASQIPNGGLGNFQTILFHGEFKFSTKKTLLISIGTNAVEWVGCPLFGWLSYKCYKRGTKFLDSRLCWAFISIALVFTGVCMLAFSDKSKNSKMAGLFLYQLAPVAFICILSSISSNTLGFTKKWTVSSINLVAYAAANIAGPHTFIDSQAPDYNGAKVAIVVCYAAALAIIATLYVVNLRENRRRDTYQEIGKTSGNKLDAGFDDLTDFENLEFRYAL</sequence>
<dbReference type="PANTHER" id="PTHR43791">
    <property type="entry name" value="PERMEASE-RELATED"/>
    <property type="match status" value="1"/>
</dbReference>
<evidence type="ECO:0000256" key="7">
    <source>
        <dbReference type="SAM" id="Phobius"/>
    </source>
</evidence>
<feature type="transmembrane region" description="Helical" evidence="7">
    <location>
        <begin position="444"/>
        <end position="465"/>
    </location>
</feature>
<evidence type="ECO:0000256" key="3">
    <source>
        <dbReference type="ARBA" id="ARBA00022692"/>
    </source>
</evidence>
<dbReference type="InterPro" id="IPR036259">
    <property type="entry name" value="MFS_trans_sf"/>
</dbReference>
<dbReference type="PANTHER" id="PTHR43791:SF1">
    <property type="entry name" value="ALLANTOATE PERMEASE"/>
    <property type="match status" value="1"/>
</dbReference>
<keyword evidence="4 7" id="KW-1133">Transmembrane helix</keyword>
<evidence type="ECO:0000256" key="4">
    <source>
        <dbReference type="ARBA" id="ARBA00022989"/>
    </source>
</evidence>
<evidence type="ECO:0000313" key="8">
    <source>
        <dbReference type="EMBL" id="CUS23800.1"/>
    </source>
</evidence>
<keyword evidence="9" id="KW-1185">Reference proteome</keyword>